<keyword evidence="2" id="KW-1185">Reference proteome</keyword>
<evidence type="ECO:0000313" key="2">
    <source>
        <dbReference type="Proteomes" id="UP000187203"/>
    </source>
</evidence>
<reference evidence="2" key="1">
    <citation type="submission" date="2013-09" db="EMBL/GenBank/DDBJ databases">
        <title>Corchorus olitorius genome sequencing.</title>
        <authorList>
            <person name="Alam M."/>
            <person name="Haque M.S."/>
            <person name="Islam M.S."/>
            <person name="Emdad E.M."/>
            <person name="Islam M.M."/>
            <person name="Ahmed B."/>
            <person name="Halim A."/>
            <person name="Hossen Q.M.M."/>
            <person name="Hossain M.Z."/>
            <person name="Ahmed R."/>
            <person name="Khan M.M."/>
            <person name="Islam R."/>
            <person name="Rashid M.M."/>
            <person name="Khan S.A."/>
            <person name="Rahman M.S."/>
            <person name="Alam M."/>
            <person name="Yahiya A.S."/>
            <person name="Khan M.S."/>
            <person name="Azam M.S."/>
            <person name="Haque T."/>
            <person name="Lashkar M.Z.H."/>
            <person name="Akhand A.I."/>
            <person name="Morshed G."/>
            <person name="Roy S."/>
            <person name="Uddin K.S."/>
            <person name="Rabeya T."/>
            <person name="Hossain A.S."/>
            <person name="Chowdhury A."/>
            <person name="Snigdha A.R."/>
            <person name="Mortoza M.S."/>
            <person name="Matin S.A."/>
            <person name="Hoque S.M.E."/>
            <person name="Islam M.K."/>
            <person name="Roy D.K."/>
            <person name="Haider R."/>
            <person name="Moosa M.M."/>
            <person name="Elias S.M."/>
            <person name="Hasan A.M."/>
            <person name="Jahan S."/>
            <person name="Shafiuddin M."/>
            <person name="Mahmood N."/>
            <person name="Shommy N.S."/>
        </authorList>
    </citation>
    <scope>NUCLEOTIDE SEQUENCE [LARGE SCALE GENOMIC DNA]</scope>
    <source>
        <strain evidence="2">cv. O-4</strain>
    </source>
</reference>
<proteinExistence type="predicted"/>
<evidence type="ECO:0000313" key="1">
    <source>
        <dbReference type="EMBL" id="OMO55876.1"/>
    </source>
</evidence>
<dbReference type="AlphaFoldDB" id="A0A1R3GCT5"/>
<sequence>MVIVVFPGQHSESLHRRNLSSLSECNSPSVLLNSKTNEESKCEAYG</sequence>
<dbReference type="EMBL" id="AWUE01022825">
    <property type="protein sequence ID" value="OMO55876.1"/>
    <property type="molecule type" value="Genomic_DNA"/>
</dbReference>
<protein>
    <submittedName>
        <fullName evidence="1">Uncharacterized protein</fullName>
    </submittedName>
</protein>
<gene>
    <name evidence="1" type="ORF">COLO4_35844</name>
</gene>
<comment type="caution">
    <text evidence="1">The sequence shown here is derived from an EMBL/GenBank/DDBJ whole genome shotgun (WGS) entry which is preliminary data.</text>
</comment>
<dbReference type="Proteomes" id="UP000187203">
    <property type="component" value="Unassembled WGS sequence"/>
</dbReference>
<organism evidence="1 2">
    <name type="scientific">Corchorus olitorius</name>
    <dbReference type="NCBI Taxonomy" id="93759"/>
    <lineage>
        <taxon>Eukaryota</taxon>
        <taxon>Viridiplantae</taxon>
        <taxon>Streptophyta</taxon>
        <taxon>Embryophyta</taxon>
        <taxon>Tracheophyta</taxon>
        <taxon>Spermatophyta</taxon>
        <taxon>Magnoliopsida</taxon>
        <taxon>eudicotyledons</taxon>
        <taxon>Gunneridae</taxon>
        <taxon>Pentapetalae</taxon>
        <taxon>rosids</taxon>
        <taxon>malvids</taxon>
        <taxon>Malvales</taxon>
        <taxon>Malvaceae</taxon>
        <taxon>Grewioideae</taxon>
        <taxon>Apeibeae</taxon>
        <taxon>Corchorus</taxon>
    </lineage>
</organism>
<accession>A0A1R3GCT5</accession>
<name>A0A1R3GCT5_9ROSI</name>